<evidence type="ECO:0000256" key="2">
    <source>
        <dbReference type="ARBA" id="ARBA00022803"/>
    </source>
</evidence>
<name>A0A3B0UEC9_9ZZZZ</name>
<dbReference type="AlphaFoldDB" id="A0A3B0UEC9"/>
<proteinExistence type="predicted"/>
<protein>
    <recommendedName>
        <fullName evidence="4">Tetratricopeptide repeat protein</fullName>
    </recommendedName>
</protein>
<dbReference type="EMBL" id="UOER01000314">
    <property type="protein sequence ID" value="VAW24942.1"/>
    <property type="molecule type" value="Genomic_DNA"/>
</dbReference>
<dbReference type="Pfam" id="PF13181">
    <property type="entry name" value="TPR_8"/>
    <property type="match status" value="1"/>
</dbReference>
<dbReference type="SUPFAM" id="SSF48452">
    <property type="entry name" value="TPR-like"/>
    <property type="match status" value="1"/>
</dbReference>
<dbReference type="PANTHER" id="PTHR44943:SF4">
    <property type="entry name" value="TPR REPEAT-CONTAINING PROTEIN MJ0798"/>
    <property type="match status" value="1"/>
</dbReference>
<dbReference type="InterPro" id="IPR019734">
    <property type="entry name" value="TPR_rpt"/>
</dbReference>
<gene>
    <name evidence="3" type="ORF">MNBD_BACTEROID04-983</name>
</gene>
<dbReference type="InterPro" id="IPR051685">
    <property type="entry name" value="Ycf3/AcsC/BcsC/TPR_MFPF"/>
</dbReference>
<dbReference type="SMART" id="SM00028">
    <property type="entry name" value="TPR"/>
    <property type="match status" value="3"/>
</dbReference>
<dbReference type="PANTHER" id="PTHR44943">
    <property type="entry name" value="CELLULOSE SYNTHASE OPERON PROTEIN C"/>
    <property type="match status" value="1"/>
</dbReference>
<dbReference type="InterPro" id="IPR011990">
    <property type="entry name" value="TPR-like_helical_dom_sf"/>
</dbReference>
<evidence type="ECO:0000256" key="1">
    <source>
        <dbReference type="ARBA" id="ARBA00022737"/>
    </source>
</evidence>
<accession>A0A3B0UEC9</accession>
<sequence>MKQAYLHRLLLIVILMVLSVSKAQEVKVINEEQHLKFQTFFFEALKQKAIKNYTKAIENLEKCYEIDSLNIAVEFELSKNELFLKNYAEAVFFIDKALEKEPKNIYLLKHKVTIYKAQRNFKDAIEIQKKVVEIQPNNIDELLLLYFENKDFKKAEKLIVEIEKKAFSTQRIKRLKKYLENRKLLDKKVNVKITSSFSDIKILKEKYNQKKEYKILVEILNREVEKELFEDLYNDSLQALELFPAQPYLYKINGFALNKLGKYNEAI</sequence>
<dbReference type="Gene3D" id="1.25.40.10">
    <property type="entry name" value="Tetratricopeptide repeat domain"/>
    <property type="match status" value="1"/>
</dbReference>
<organism evidence="3">
    <name type="scientific">hydrothermal vent metagenome</name>
    <dbReference type="NCBI Taxonomy" id="652676"/>
    <lineage>
        <taxon>unclassified sequences</taxon>
        <taxon>metagenomes</taxon>
        <taxon>ecological metagenomes</taxon>
    </lineage>
</organism>
<keyword evidence="1" id="KW-0677">Repeat</keyword>
<evidence type="ECO:0000313" key="3">
    <source>
        <dbReference type="EMBL" id="VAW24942.1"/>
    </source>
</evidence>
<evidence type="ECO:0008006" key="4">
    <source>
        <dbReference type="Google" id="ProtNLM"/>
    </source>
</evidence>
<feature type="non-terminal residue" evidence="3">
    <location>
        <position position="267"/>
    </location>
</feature>
<reference evidence="3" key="1">
    <citation type="submission" date="2018-06" db="EMBL/GenBank/DDBJ databases">
        <authorList>
            <person name="Zhirakovskaya E."/>
        </authorList>
    </citation>
    <scope>NUCLEOTIDE SEQUENCE</scope>
</reference>
<keyword evidence="2" id="KW-0802">TPR repeat</keyword>